<comment type="caution">
    <text evidence="1">The sequence shown here is derived from an EMBL/GenBank/DDBJ whole genome shotgun (WGS) entry which is preliminary data.</text>
</comment>
<dbReference type="Proteomes" id="UP000326671">
    <property type="component" value="Unassembled WGS sequence"/>
</dbReference>
<gene>
    <name evidence="1" type="primary">dptG</name>
    <name evidence="1" type="ORF">F4V44_14500</name>
</gene>
<protein>
    <submittedName>
        <fullName evidence="1">DNA phosphorothioation-dependent restriction protein DptG</fullName>
    </submittedName>
</protein>
<dbReference type="InterPro" id="IPR017645">
    <property type="entry name" value="Dnd_assoc_1"/>
</dbReference>
<dbReference type="EMBL" id="VYKL01000021">
    <property type="protein sequence ID" value="KAA9022943.1"/>
    <property type="molecule type" value="Genomic_DNA"/>
</dbReference>
<dbReference type="RefSeq" id="WP_150440735.1">
    <property type="nucleotide sequence ID" value="NZ_VYKL01000021.1"/>
</dbReference>
<dbReference type="OrthoDB" id="2590988at2"/>
<dbReference type="AlphaFoldDB" id="A0A5J5HNJ6"/>
<reference evidence="1 2" key="1">
    <citation type="submission" date="2019-09" db="EMBL/GenBank/DDBJ databases">
        <title>Whole genome sequences of isolates from the Mars Exploration Rovers.</title>
        <authorList>
            <person name="Seuylemezian A."/>
            <person name="Vaishampayan P."/>
        </authorList>
    </citation>
    <scope>NUCLEOTIDE SEQUENCE [LARGE SCALE GENOMIC DNA]</scope>
    <source>
        <strain evidence="1 2">MER_TA_151</strain>
    </source>
</reference>
<evidence type="ECO:0000313" key="2">
    <source>
        <dbReference type="Proteomes" id="UP000326671"/>
    </source>
</evidence>
<sequence>MMLSALEEIRNTLVSTKNGKTTLKHTINKRTAFLPFQTRNPERAKFKNGFTPVLGQFFRYVEKAGSDFELNGESIIQEISHSVEMDENDRPYFERILESYLFEASSIRIFHPSMYKYLPLSESKESHGEGEIAQFLYDALLESDSGKLEDILELKEKEHVLARLIQQHMPRLEAKERKVKYTPTLAFIRETFAEDLQTLLSNREFFMNHINLFLAYYYFYSASQFTLKINQFEKMDTFSPTPIYYNLDWEASNRNRMAVKTGFKVVMDNARRLLGHVNTVEHLNYLMNTENLVYIELQERFKAISEDEQTSLLDDLYTWTREYSEITLGNQHEIEKKQDFMEGCKQLHVQISKGLSLETKYRYALAINEIGKTYFLKTRGSLGNILNVTQDFLILLTALSVKHEKISLKQLFIEFEKRGVFFDRYSKEAIVELFNKLNLIEKKSDSGDAQYVKPIL</sequence>
<proteinExistence type="predicted"/>
<evidence type="ECO:0000313" key="1">
    <source>
        <dbReference type="EMBL" id="KAA9022943.1"/>
    </source>
</evidence>
<keyword evidence="2" id="KW-1185">Reference proteome</keyword>
<accession>A0A5J5HNJ6</accession>
<dbReference type="NCBIfam" id="TIGR03236">
    <property type="entry name" value="dnd_assoc_1"/>
    <property type="match status" value="1"/>
</dbReference>
<name>A0A5J5HNJ6_9BACI</name>
<organism evidence="1 2">
    <name type="scientific">Niallia endozanthoxylica</name>
    <dbReference type="NCBI Taxonomy" id="2036016"/>
    <lineage>
        <taxon>Bacteria</taxon>
        <taxon>Bacillati</taxon>
        <taxon>Bacillota</taxon>
        <taxon>Bacilli</taxon>
        <taxon>Bacillales</taxon>
        <taxon>Bacillaceae</taxon>
        <taxon>Niallia</taxon>
    </lineage>
</organism>